<dbReference type="InterPro" id="IPR020843">
    <property type="entry name" value="ER"/>
</dbReference>
<dbReference type="InterPro" id="IPR036291">
    <property type="entry name" value="NAD(P)-bd_dom_sf"/>
</dbReference>
<evidence type="ECO:0000313" key="3">
    <source>
        <dbReference type="EMBL" id="AKP67850.1"/>
    </source>
</evidence>
<dbReference type="SMART" id="SM00829">
    <property type="entry name" value="PKS_ER"/>
    <property type="match status" value="1"/>
</dbReference>
<proteinExistence type="predicted"/>
<reference evidence="4" key="1">
    <citation type="submission" date="2015-07" db="EMBL/GenBank/DDBJ databases">
        <title>Lactobacillus ginsenosidimutans/EMML 3141/ whole genome sequencing.</title>
        <authorList>
            <person name="Kim M.K."/>
            <person name="Im W.-T."/>
            <person name="Srinivasan S."/>
            <person name="Lee J.-J."/>
        </authorList>
    </citation>
    <scope>NUCLEOTIDE SEQUENCE [LARGE SCALE GENOMIC DNA]</scope>
    <source>
        <strain evidence="4">EMML 3041</strain>
    </source>
</reference>
<gene>
    <name evidence="3" type="ORF">ABM34_10120</name>
</gene>
<dbReference type="EMBL" id="CP012034">
    <property type="protein sequence ID" value="AKP67850.1"/>
    <property type="molecule type" value="Genomic_DNA"/>
</dbReference>
<dbReference type="OrthoDB" id="9792162at2"/>
<evidence type="ECO:0000313" key="4">
    <source>
        <dbReference type="Proteomes" id="UP000036106"/>
    </source>
</evidence>
<dbReference type="InterPro" id="IPR013154">
    <property type="entry name" value="ADH-like_N"/>
</dbReference>
<dbReference type="Pfam" id="PF13602">
    <property type="entry name" value="ADH_zinc_N_2"/>
    <property type="match status" value="1"/>
</dbReference>
<name>A0A0H4R287_9LACO</name>
<dbReference type="Pfam" id="PF08240">
    <property type="entry name" value="ADH_N"/>
    <property type="match status" value="1"/>
</dbReference>
<dbReference type="Gene3D" id="3.40.50.720">
    <property type="entry name" value="NAD(P)-binding Rossmann-like Domain"/>
    <property type="match status" value="1"/>
</dbReference>
<dbReference type="RefSeq" id="WP_048705482.1">
    <property type="nucleotide sequence ID" value="NZ_CP012034.1"/>
</dbReference>
<dbReference type="InterPro" id="IPR050700">
    <property type="entry name" value="YIM1/Zinc_Alcohol_DH_Fams"/>
</dbReference>
<dbReference type="SUPFAM" id="SSF50129">
    <property type="entry name" value="GroES-like"/>
    <property type="match status" value="1"/>
</dbReference>
<organism evidence="3 4">
    <name type="scientific">Companilactobacillus ginsenosidimutans</name>
    <dbReference type="NCBI Taxonomy" id="1007676"/>
    <lineage>
        <taxon>Bacteria</taxon>
        <taxon>Bacillati</taxon>
        <taxon>Bacillota</taxon>
        <taxon>Bacilli</taxon>
        <taxon>Lactobacillales</taxon>
        <taxon>Lactobacillaceae</taxon>
        <taxon>Companilactobacillus</taxon>
    </lineage>
</organism>
<dbReference type="GO" id="GO:0016491">
    <property type="term" value="F:oxidoreductase activity"/>
    <property type="evidence" value="ECO:0007669"/>
    <property type="project" value="UniProtKB-KW"/>
</dbReference>
<keyword evidence="4" id="KW-1185">Reference proteome</keyword>
<dbReference type="AlphaFoldDB" id="A0A0H4R287"/>
<dbReference type="InterPro" id="IPR011032">
    <property type="entry name" value="GroES-like_sf"/>
</dbReference>
<dbReference type="PROSITE" id="PS01162">
    <property type="entry name" value="QOR_ZETA_CRYSTAL"/>
    <property type="match status" value="1"/>
</dbReference>
<dbReference type="PANTHER" id="PTHR11695">
    <property type="entry name" value="ALCOHOL DEHYDROGENASE RELATED"/>
    <property type="match status" value="1"/>
</dbReference>
<dbReference type="STRING" id="1007676.ABM34_10120"/>
<sequence>MKAVVINEYGDRNELHMTNLAIPEIADDEVLVEVKATSVNPIDWKLREGYLAEAIPLKFPIVLGWDVAGKITRTGSAVKDFHAGDKILARPDLTDRGTYAEYTAVKEDKLALLPENVSYEDAAALPLAGLTAWQCIYDYLKVQPGQTVLVQGGAGGVGLFAIQILKHIGAKVITTASPANFDLLKDLGADQIIDYHTEDFSQVLSNIDAVFDTIGGDILSKSYGIIKPEGSLVTTAGAADEDLAKANHINASGMWLHPNGKQLTELVDLVSRGVVKVVTDSVHPFTEDGVKDAQAVSEGMHAKGKIVISMQKS</sequence>
<evidence type="ECO:0000256" key="1">
    <source>
        <dbReference type="ARBA" id="ARBA00023002"/>
    </source>
</evidence>
<dbReference type="KEGG" id="lgn:ABM34_10120"/>
<dbReference type="GO" id="GO:0008270">
    <property type="term" value="F:zinc ion binding"/>
    <property type="evidence" value="ECO:0007669"/>
    <property type="project" value="InterPro"/>
</dbReference>
<dbReference type="PATRIC" id="fig|1007676.4.peg.2048"/>
<dbReference type="SUPFAM" id="SSF51735">
    <property type="entry name" value="NAD(P)-binding Rossmann-fold domains"/>
    <property type="match status" value="1"/>
</dbReference>
<dbReference type="CDD" id="cd05289">
    <property type="entry name" value="MDR_like_2"/>
    <property type="match status" value="1"/>
</dbReference>
<dbReference type="InterPro" id="IPR002364">
    <property type="entry name" value="Quin_OxRdtase/zeta-crystal_CS"/>
</dbReference>
<feature type="domain" description="Enoyl reductase (ER)" evidence="2">
    <location>
        <begin position="10"/>
        <end position="308"/>
    </location>
</feature>
<accession>A0A0H4R287</accession>
<protein>
    <submittedName>
        <fullName evidence="3">NADPH:quinone reductase</fullName>
    </submittedName>
</protein>
<keyword evidence="1" id="KW-0560">Oxidoreductase</keyword>
<dbReference type="Gene3D" id="3.90.180.10">
    <property type="entry name" value="Medium-chain alcohol dehydrogenases, catalytic domain"/>
    <property type="match status" value="1"/>
</dbReference>
<dbReference type="PANTHER" id="PTHR11695:SF294">
    <property type="entry name" value="RETICULON-4-INTERACTING PROTEIN 1, MITOCHONDRIAL"/>
    <property type="match status" value="1"/>
</dbReference>
<dbReference type="Proteomes" id="UP000036106">
    <property type="component" value="Chromosome"/>
</dbReference>
<evidence type="ECO:0000259" key="2">
    <source>
        <dbReference type="SMART" id="SM00829"/>
    </source>
</evidence>